<organism evidence="5">
    <name type="scientific">Cyprideis torosa</name>
    <dbReference type="NCBI Taxonomy" id="163714"/>
    <lineage>
        <taxon>Eukaryota</taxon>
        <taxon>Metazoa</taxon>
        <taxon>Ecdysozoa</taxon>
        <taxon>Arthropoda</taxon>
        <taxon>Crustacea</taxon>
        <taxon>Oligostraca</taxon>
        <taxon>Ostracoda</taxon>
        <taxon>Podocopa</taxon>
        <taxon>Podocopida</taxon>
        <taxon>Cytherocopina</taxon>
        <taxon>Cytheroidea</taxon>
        <taxon>Cytherideidae</taxon>
        <taxon>Cyprideis</taxon>
    </lineage>
</organism>
<gene>
    <name evidence="5" type="ORF">CTOB1V02_LOCUS1883</name>
</gene>
<name>A0A7R8ZKZ4_9CRUS</name>
<dbReference type="GO" id="GO:0003712">
    <property type="term" value="F:transcription coregulator activity"/>
    <property type="evidence" value="ECO:0007669"/>
    <property type="project" value="TreeGrafter"/>
</dbReference>
<dbReference type="GO" id="GO:0005634">
    <property type="term" value="C:nucleus"/>
    <property type="evidence" value="ECO:0007669"/>
    <property type="project" value="UniProtKB-SubCell"/>
</dbReference>
<dbReference type="EMBL" id="OB660274">
    <property type="protein sequence ID" value="CAD7223910.1"/>
    <property type="molecule type" value="Genomic_DNA"/>
</dbReference>
<evidence type="ECO:0000256" key="4">
    <source>
        <dbReference type="SAM" id="MobiDB-lite"/>
    </source>
</evidence>
<feature type="region of interest" description="Disordered" evidence="4">
    <location>
        <begin position="602"/>
        <end position="641"/>
    </location>
</feature>
<dbReference type="GO" id="GO:0045944">
    <property type="term" value="P:positive regulation of transcription by RNA polymerase II"/>
    <property type="evidence" value="ECO:0007669"/>
    <property type="project" value="TreeGrafter"/>
</dbReference>
<feature type="region of interest" description="Disordered" evidence="4">
    <location>
        <begin position="665"/>
        <end position="722"/>
    </location>
</feature>
<comment type="subcellular location">
    <subcellularLocation>
        <location evidence="1">Nucleus</location>
    </subcellularLocation>
</comment>
<evidence type="ECO:0000256" key="1">
    <source>
        <dbReference type="ARBA" id="ARBA00004123"/>
    </source>
</evidence>
<dbReference type="InterPro" id="IPR024132">
    <property type="entry name" value="Akirin"/>
</dbReference>
<proteinExistence type="inferred from homology"/>
<dbReference type="OrthoDB" id="10039914at2759"/>
<dbReference type="PANTHER" id="PTHR13293:SF6">
    <property type="entry name" value="AKIRIN-RELATED"/>
    <property type="match status" value="1"/>
</dbReference>
<feature type="compositionally biased region" description="Polar residues" evidence="4">
    <location>
        <begin position="712"/>
        <end position="722"/>
    </location>
</feature>
<dbReference type="GO" id="GO:0045089">
    <property type="term" value="P:positive regulation of innate immune response"/>
    <property type="evidence" value="ECO:0007669"/>
    <property type="project" value="TreeGrafter"/>
</dbReference>
<feature type="compositionally biased region" description="Polar residues" evidence="4">
    <location>
        <begin position="619"/>
        <end position="633"/>
    </location>
</feature>
<feature type="region of interest" description="Disordered" evidence="4">
    <location>
        <begin position="779"/>
        <end position="798"/>
    </location>
</feature>
<dbReference type="AlphaFoldDB" id="A0A7R8ZKZ4"/>
<dbReference type="PANTHER" id="PTHR13293">
    <property type="entry name" value="AKIRIN-RELATED"/>
    <property type="match status" value="1"/>
</dbReference>
<reference evidence="5" key="1">
    <citation type="submission" date="2020-11" db="EMBL/GenBank/DDBJ databases">
        <authorList>
            <person name="Tran Van P."/>
        </authorList>
    </citation>
    <scope>NUCLEOTIDE SEQUENCE</scope>
</reference>
<evidence type="ECO:0000256" key="2">
    <source>
        <dbReference type="ARBA" id="ARBA00005625"/>
    </source>
</evidence>
<dbReference type="GO" id="GO:0000785">
    <property type="term" value="C:chromatin"/>
    <property type="evidence" value="ECO:0007669"/>
    <property type="project" value="TreeGrafter"/>
</dbReference>
<feature type="region of interest" description="Disordered" evidence="4">
    <location>
        <begin position="736"/>
        <end position="769"/>
    </location>
</feature>
<accession>A0A7R8ZKZ4</accession>
<evidence type="ECO:0000256" key="3">
    <source>
        <dbReference type="ARBA" id="ARBA00023242"/>
    </source>
</evidence>
<sequence length="863" mass="96869">MWRFRTLIGTRWDPTLVFLSSCCLTSFIVFVTYQTFNDLGRNSSKKDRRVAILLEKSILLNVAEDVLHRYEGLAGVSCSFFDPPLDHLGQMIFSMTSTYDTFLINGDQVADPSIENIIRLNTNITILTQFGEVDGGNVFNVIDAKCLAILQELAFRQVHLLLIVVSDKAQRFNHESLRFLQLKQSFTVPTPTLLTRTLNLQSGDEGFSETQKELVKFFVHEGYLFPAVQRALLFFGDNEDFLEILRSLIGAVPLQALHFPWFTFSTPSIQEETINRYMDDPGLAKALRTVGWYHPAIVDPTCESSFEPCNLRRILEELDSGGLSKLADKFMMAMFYLAAELVLPDGTIPPFQILQESSSFVLEKLFVVEICKDLSTSQITDVTIRLSNSRWFVPIARTTVDEVTQNIEACSNIRNLDMSSTGSHRYRRSVSVMKLDDSENQMDSKGNATNDIAKIKEQANQSTVIPKEVIDDSLQRKTTTNDVNPFKILTGVLKFLNGLSDDYPPRYYYRKPPGAMLRASYYTNTCSVPLARSGGHARCGCDEDEGEMTARSWSWRLAQAGSVCGGEGEGRRSGFIKSESKGKVHIKELQCQLGSLSDFAISNHIPLQPPPTPTRTTHKSSGNPQPQVQQPRSDLTRKRQSGRTWKSWAHLALMACVLGLKRPLEFDPVHSPESRNGPKRRRLLPHASQAAAPYRRVTPHNCSVSHAPKESPFSTPSLNPDTIAQSLRDEYRRLRRRDREGSPFQSSSTMEASSPPHSPPSLGGGPSALPYAQALLNAARSTVSPPPHQGASTNPKDKPIFTLKQVTLICEKLLREREAQIREEYDEVLNTKLAEQYAAFVRFTHDQIQRRFAEDAATPSYMS</sequence>
<evidence type="ECO:0000313" key="5">
    <source>
        <dbReference type="EMBL" id="CAD7223910.1"/>
    </source>
</evidence>
<protein>
    <submittedName>
        <fullName evidence="5">Uncharacterized protein</fullName>
    </submittedName>
</protein>
<keyword evidence="3" id="KW-0539">Nucleus</keyword>
<comment type="similarity">
    <text evidence="2">Belongs to the akirin family.</text>
</comment>